<evidence type="ECO:0000313" key="4">
    <source>
        <dbReference type="Proteomes" id="UP000636891"/>
    </source>
</evidence>
<dbReference type="EMBL" id="JACOOK010000005">
    <property type="protein sequence ID" value="MBC5617386.1"/>
    <property type="molecule type" value="Genomic_DNA"/>
</dbReference>
<proteinExistence type="predicted"/>
<dbReference type="Gene3D" id="3.30.540.30">
    <property type="match status" value="1"/>
</dbReference>
<reference evidence="3 4" key="1">
    <citation type="submission" date="2020-08" db="EMBL/GenBank/DDBJ databases">
        <title>Genome public.</title>
        <authorList>
            <person name="Liu C."/>
            <person name="Sun Q."/>
        </authorList>
    </citation>
    <scope>NUCLEOTIDE SEQUENCE [LARGE SCALE GENOMIC DNA]</scope>
    <source>
        <strain evidence="3 4">New-7</strain>
    </source>
</reference>
<dbReference type="Pfam" id="PF03571">
    <property type="entry name" value="Peptidase_M49"/>
    <property type="match status" value="2"/>
</dbReference>
<evidence type="ECO:0000256" key="1">
    <source>
        <dbReference type="ARBA" id="ARBA00022723"/>
    </source>
</evidence>
<organism evidence="3 4">
    <name type="scientific">Alistipes hominis</name>
    <dbReference type="NCBI Taxonomy" id="2763015"/>
    <lineage>
        <taxon>Bacteria</taxon>
        <taxon>Pseudomonadati</taxon>
        <taxon>Bacteroidota</taxon>
        <taxon>Bacteroidia</taxon>
        <taxon>Bacteroidales</taxon>
        <taxon>Rikenellaceae</taxon>
        <taxon>Alistipes</taxon>
    </lineage>
</organism>
<dbReference type="InterPro" id="IPR039461">
    <property type="entry name" value="Peptidase_M49"/>
</dbReference>
<name>A0ABR7CNZ7_9BACT</name>
<dbReference type="PANTHER" id="PTHR23422">
    <property type="entry name" value="DIPEPTIDYL PEPTIDASE III-RELATED"/>
    <property type="match status" value="1"/>
</dbReference>
<keyword evidence="2" id="KW-0378">Hydrolase</keyword>
<keyword evidence="1" id="KW-0479">Metal-binding</keyword>
<gene>
    <name evidence="3" type="ORF">H8S08_10220</name>
</gene>
<dbReference type="PANTHER" id="PTHR23422:SF11">
    <property type="entry name" value="DIPEPTIDYL PEPTIDASE 3"/>
    <property type="match status" value="1"/>
</dbReference>
<protein>
    <submittedName>
        <fullName evidence="3">Dihydrofolate reductase</fullName>
    </submittedName>
</protein>
<dbReference type="Proteomes" id="UP000636891">
    <property type="component" value="Unassembled WGS sequence"/>
</dbReference>
<keyword evidence="4" id="KW-1185">Reference proteome</keyword>
<evidence type="ECO:0000313" key="3">
    <source>
        <dbReference type="EMBL" id="MBC5617386.1"/>
    </source>
</evidence>
<sequence length="668" mass="75893">MTILAAGVGGCRKKITEEKFNWVADRFDDIRVLKYRVPGFDTLALNEKLLIYYLSQAALSGRDILFDQNGRYNLRIRRTLEAIYQGYAGDRKDPRFKQFEKYLKKVWFANGIHHHYSTDKFRPEFTEAYFDELVAGTPKTDFPMDFGSVERVIAEIKPVVFDPEVMPKRVNLAAGEDIIRASANNYYEGVSQQEVEEFYAARMDPNDRTPVSYGLNSKLVKGGDGRLVEQVWKVGGMYSPAIEKIVYWLQKASEVAVGRQKETIDALIAFYKSGDLKQFDKYSILWVGDTASKVDFVNGFIESYGDPLGYRGSWESMVNFRDEDATERTKIICEAAQWFEDHSPVDEQFRKKEVKGVSAKVITAAILGGDCYPATPIGVNLPNADWIRRDHGSKSVTVGNITSAYAEAAKGNGFDEEFIFDSETIELHKKYGSLADDLHTDLHECLGHGSGQLVPGVKGDELKNYSSTLEEARADLFALYYLGDPKMVELGLVPSFDVAKTEYAVYMMNGMMTQFARIEPGKTVEEAHMRNRKLIAEWCYERGKDERVVEKVVKDGKTYIVVNDYQKLRGLFGELLKEIQRIKSTGDFESGRELVETYAVQIDPELHKEVLDRYQKLGLAPYSGFVNPVYQPVMENGEIVDVNVEYTDDYAGQMMEYSREYSFLPSVN</sequence>
<comment type="caution">
    <text evidence="3">The sequence shown here is derived from an EMBL/GenBank/DDBJ whole genome shotgun (WGS) entry which is preliminary data.</text>
</comment>
<evidence type="ECO:0000256" key="2">
    <source>
        <dbReference type="ARBA" id="ARBA00022801"/>
    </source>
</evidence>
<accession>A0ABR7CNZ7</accession>